<evidence type="ECO:0000313" key="3">
    <source>
        <dbReference type="Proteomes" id="UP001437256"/>
    </source>
</evidence>
<protein>
    <submittedName>
        <fullName evidence="2">Uncharacterized protein</fullName>
    </submittedName>
</protein>
<accession>A0ABR2ZQL1</accession>
<proteinExistence type="predicted"/>
<feature type="compositionally biased region" description="Polar residues" evidence="1">
    <location>
        <begin position="162"/>
        <end position="185"/>
    </location>
</feature>
<keyword evidence="3" id="KW-1185">Reference proteome</keyword>
<evidence type="ECO:0000256" key="1">
    <source>
        <dbReference type="SAM" id="MobiDB-lite"/>
    </source>
</evidence>
<organism evidence="2 3">
    <name type="scientific">Marasmius tenuissimus</name>
    <dbReference type="NCBI Taxonomy" id="585030"/>
    <lineage>
        <taxon>Eukaryota</taxon>
        <taxon>Fungi</taxon>
        <taxon>Dikarya</taxon>
        <taxon>Basidiomycota</taxon>
        <taxon>Agaricomycotina</taxon>
        <taxon>Agaricomycetes</taxon>
        <taxon>Agaricomycetidae</taxon>
        <taxon>Agaricales</taxon>
        <taxon>Marasmiineae</taxon>
        <taxon>Marasmiaceae</taxon>
        <taxon>Marasmius</taxon>
    </lineage>
</organism>
<feature type="compositionally biased region" description="Polar residues" evidence="1">
    <location>
        <begin position="11"/>
        <end position="21"/>
    </location>
</feature>
<reference evidence="2 3" key="1">
    <citation type="submission" date="2024-05" db="EMBL/GenBank/DDBJ databases">
        <title>A draft genome resource for the thread blight pathogen Marasmius tenuissimus strain MS-2.</title>
        <authorList>
            <person name="Yulfo-Soto G.E."/>
            <person name="Baruah I.K."/>
            <person name="Amoako-Attah I."/>
            <person name="Bukari Y."/>
            <person name="Meinhardt L.W."/>
            <person name="Bailey B.A."/>
            <person name="Cohen S.P."/>
        </authorList>
    </citation>
    <scope>NUCLEOTIDE SEQUENCE [LARGE SCALE GENOMIC DNA]</scope>
    <source>
        <strain evidence="2 3">MS-2</strain>
    </source>
</reference>
<feature type="region of interest" description="Disordered" evidence="1">
    <location>
        <begin position="1"/>
        <end position="139"/>
    </location>
</feature>
<sequence>MSARVSLAETAGQNHTVSGAHTSKKKKGTKNAKTRVATDSKVTSKKKPGKNKAASTAKAHPERVSADATDRNESTHSTNLPSSSPPPKPRPRPQKLQKGTTSTVEAGLGTSIDATPAPTTDTHGFAVPTPSPQVEAPDNATISSVASTDFTLDPVLLTSSEVPQCSAGNEPPSDNSVSVTHQCSTPDGPALNANGKRPCEPDPEAGMEELGRGRRKHVPRKLTNLGYE</sequence>
<gene>
    <name evidence="2" type="ORF">AAF712_010149</name>
</gene>
<feature type="region of interest" description="Disordered" evidence="1">
    <location>
        <begin position="162"/>
        <end position="228"/>
    </location>
</feature>
<dbReference type="EMBL" id="JBBXMP010000090">
    <property type="protein sequence ID" value="KAL0063018.1"/>
    <property type="molecule type" value="Genomic_DNA"/>
</dbReference>
<feature type="compositionally biased region" description="Basic and acidic residues" evidence="1">
    <location>
        <begin position="59"/>
        <end position="74"/>
    </location>
</feature>
<name>A0ABR2ZQL1_9AGAR</name>
<evidence type="ECO:0000313" key="2">
    <source>
        <dbReference type="EMBL" id="KAL0063018.1"/>
    </source>
</evidence>
<dbReference type="Proteomes" id="UP001437256">
    <property type="component" value="Unassembled WGS sequence"/>
</dbReference>
<comment type="caution">
    <text evidence="2">The sequence shown here is derived from an EMBL/GenBank/DDBJ whole genome shotgun (WGS) entry which is preliminary data.</text>
</comment>
<feature type="compositionally biased region" description="Basic residues" evidence="1">
    <location>
        <begin position="22"/>
        <end position="33"/>
    </location>
</feature>